<dbReference type="RefSeq" id="XP_056842437.1">
    <property type="nucleotide sequence ID" value="XM_056986457.1"/>
</dbReference>
<dbReference type="OrthoDB" id="1113751at2759"/>
<feature type="compositionally biased region" description="Basic and acidic residues" evidence="1">
    <location>
        <begin position="85"/>
        <end position="97"/>
    </location>
</feature>
<evidence type="ECO:0000256" key="1">
    <source>
        <dbReference type="SAM" id="MobiDB-lite"/>
    </source>
</evidence>
<feature type="compositionally biased region" description="Basic residues" evidence="1">
    <location>
        <begin position="141"/>
        <end position="154"/>
    </location>
</feature>
<keyword evidence="2" id="KW-1185">Reference proteome</keyword>
<reference evidence="3" key="2">
    <citation type="submission" date="2025-08" db="UniProtKB">
        <authorList>
            <consortium name="RefSeq"/>
        </authorList>
    </citation>
    <scope>IDENTIFICATION</scope>
    <source>
        <tissue evidence="3">Leaf</tissue>
    </source>
</reference>
<name>A0A9W3BT69_RAPSA</name>
<dbReference type="Proteomes" id="UP000504610">
    <property type="component" value="Chromosome 5"/>
</dbReference>
<protein>
    <submittedName>
        <fullName evidence="3">Uncharacterized protein LOC130495181 isoform X1</fullName>
    </submittedName>
</protein>
<evidence type="ECO:0000313" key="2">
    <source>
        <dbReference type="Proteomes" id="UP000504610"/>
    </source>
</evidence>
<reference evidence="2" key="1">
    <citation type="journal article" date="2019" name="Database">
        <title>The radish genome database (RadishGD): an integrated information resource for radish genomics.</title>
        <authorList>
            <person name="Yu H.J."/>
            <person name="Baek S."/>
            <person name="Lee Y.J."/>
            <person name="Cho A."/>
            <person name="Mun J.H."/>
        </authorList>
    </citation>
    <scope>NUCLEOTIDE SEQUENCE [LARGE SCALE GENOMIC DNA]</scope>
    <source>
        <strain evidence="2">cv. WK10039</strain>
    </source>
</reference>
<dbReference type="GeneID" id="130495181"/>
<accession>A0A9W3BT69</accession>
<feature type="region of interest" description="Disordered" evidence="1">
    <location>
        <begin position="73"/>
        <end position="162"/>
    </location>
</feature>
<proteinExistence type="predicted"/>
<organism evidence="2 3">
    <name type="scientific">Raphanus sativus</name>
    <name type="common">Radish</name>
    <name type="synonym">Raphanus raphanistrum var. sativus</name>
    <dbReference type="NCBI Taxonomy" id="3726"/>
    <lineage>
        <taxon>Eukaryota</taxon>
        <taxon>Viridiplantae</taxon>
        <taxon>Streptophyta</taxon>
        <taxon>Embryophyta</taxon>
        <taxon>Tracheophyta</taxon>
        <taxon>Spermatophyta</taxon>
        <taxon>Magnoliopsida</taxon>
        <taxon>eudicotyledons</taxon>
        <taxon>Gunneridae</taxon>
        <taxon>Pentapetalae</taxon>
        <taxon>rosids</taxon>
        <taxon>malvids</taxon>
        <taxon>Brassicales</taxon>
        <taxon>Brassicaceae</taxon>
        <taxon>Brassiceae</taxon>
        <taxon>Raphanus</taxon>
    </lineage>
</organism>
<dbReference type="KEGG" id="rsz:130495181"/>
<feature type="compositionally biased region" description="Polar residues" evidence="1">
    <location>
        <begin position="99"/>
        <end position="113"/>
    </location>
</feature>
<dbReference type="AlphaFoldDB" id="A0A9W3BT69"/>
<evidence type="ECO:0000313" key="3">
    <source>
        <dbReference type="RefSeq" id="XP_056842437.1"/>
    </source>
</evidence>
<gene>
    <name evidence="3" type="primary">LOC130495181</name>
</gene>
<sequence>MSYLRRDARIEGSVSRIALLFGSSDSMQGRSRSVVFGPLPTRPHDAIRTALRRMHPKRRPFTNRMRIILRRRMEGLEPLSSDFETESKTETEQEKLSLEATTSTTLPSSSMQEQEQDLQADAPPLKLEDVIPPPTQASSSRNKKKRNKKKKKLVSKTTPPPN</sequence>